<name>A0A6A4HWR3_9AGAR</name>
<dbReference type="Pfam" id="PF11901">
    <property type="entry name" value="DM9"/>
    <property type="match status" value="1"/>
</dbReference>
<feature type="region of interest" description="Disordered" evidence="1">
    <location>
        <begin position="1"/>
        <end position="26"/>
    </location>
</feature>
<proteinExistence type="predicted"/>
<gene>
    <name evidence="2" type="ORF">BT96DRAFT_817584</name>
</gene>
<dbReference type="AlphaFoldDB" id="A0A6A4HWR3"/>
<protein>
    <submittedName>
        <fullName evidence="2">Uncharacterized protein</fullName>
    </submittedName>
</protein>
<evidence type="ECO:0000256" key="1">
    <source>
        <dbReference type="SAM" id="MobiDB-lite"/>
    </source>
</evidence>
<dbReference type="Proteomes" id="UP000799118">
    <property type="component" value="Unassembled WGS sequence"/>
</dbReference>
<dbReference type="InterPro" id="IPR006616">
    <property type="entry name" value="DM9_repeat"/>
</dbReference>
<sequence>MSPAKYDSYEDAAPPAYTSTAGPSRIPVQGTPVFPSQSVTGPPPCFDLDGVSPVFFGSAHLPDSSIHPCKIAPSLAPSVCRVAYGGREIHHSGPYIILPFIPYTMELVPTSNGQIPKGRRPIEGGYEIRNGREIKLYHAVAKVPLPARGGFTRVPGKAGVHLSGCNVPWGDRERVFRDYEIL</sequence>
<reference evidence="2" key="1">
    <citation type="journal article" date="2019" name="Environ. Microbiol.">
        <title>Fungal ecological strategies reflected in gene transcription - a case study of two litter decomposers.</title>
        <authorList>
            <person name="Barbi F."/>
            <person name="Kohler A."/>
            <person name="Barry K."/>
            <person name="Baskaran P."/>
            <person name="Daum C."/>
            <person name="Fauchery L."/>
            <person name="Ihrmark K."/>
            <person name="Kuo A."/>
            <person name="LaButti K."/>
            <person name="Lipzen A."/>
            <person name="Morin E."/>
            <person name="Grigoriev I.V."/>
            <person name="Henrissat B."/>
            <person name="Lindahl B."/>
            <person name="Martin F."/>
        </authorList>
    </citation>
    <scope>NUCLEOTIDE SEQUENCE</scope>
    <source>
        <strain evidence="2">JB14</strain>
    </source>
</reference>
<accession>A0A6A4HWR3</accession>
<evidence type="ECO:0000313" key="3">
    <source>
        <dbReference type="Proteomes" id="UP000799118"/>
    </source>
</evidence>
<organism evidence="2 3">
    <name type="scientific">Gymnopus androsaceus JB14</name>
    <dbReference type="NCBI Taxonomy" id="1447944"/>
    <lineage>
        <taxon>Eukaryota</taxon>
        <taxon>Fungi</taxon>
        <taxon>Dikarya</taxon>
        <taxon>Basidiomycota</taxon>
        <taxon>Agaricomycotina</taxon>
        <taxon>Agaricomycetes</taxon>
        <taxon>Agaricomycetidae</taxon>
        <taxon>Agaricales</taxon>
        <taxon>Marasmiineae</taxon>
        <taxon>Omphalotaceae</taxon>
        <taxon>Gymnopus</taxon>
    </lineage>
</organism>
<dbReference type="OrthoDB" id="2142040at2759"/>
<dbReference type="EMBL" id="ML769443">
    <property type="protein sequence ID" value="KAE9401668.1"/>
    <property type="molecule type" value="Genomic_DNA"/>
</dbReference>
<evidence type="ECO:0000313" key="2">
    <source>
        <dbReference type="EMBL" id="KAE9401668.1"/>
    </source>
</evidence>
<keyword evidence="3" id="KW-1185">Reference proteome</keyword>